<name>A0A0C3FHU1_PILCF</name>
<dbReference type="InParanoid" id="A0A0C3FHU1"/>
<dbReference type="EMBL" id="KN833010">
    <property type="protein sequence ID" value="KIM79346.1"/>
    <property type="molecule type" value="Genomic_DNA"/>
</dbReference>
<reference evidence="1 2" key="1">
    <citation type="submission" date="2014-04" db="EMBL/GenBank/DDBJ databases">
        <authorList>
            <consortium name="DOE Joint Genome Institute"/>
            <person name="Kuo A."/>
            <person name="Tarkka M."/>
            <person name="Buscot F."/>
            <person name="Kohler A."/>
            <person name="Nagy L.G."/>
            <person name="Floudas D."/>
            <person name="Copeland A."/>
            <person name="Barry K.W."/>
            <person name="Cichocki N."/>
            <person name="Veneault-Fourrey C."/>
            <person name="LaButti K."/>
            <person name="Lindquist E.A."/>
            <person name="Lipzen A."/>
            <person name="Lundell T."/>
            <person name="Morin E."/>
            <person name="Murat C."/>
            <person name="Sun H."/>
            <person name="Tunlid A."/>
            <person name="Henrissat B."/>
            <person name="Grigoriev I.V."/>
            <person name="Hibbett D.S."/>
            <person name="Martin F."/>
            <person name="Nordberg H.P."/>
            <person name="Cantor M.N."/>
            <person name="Hua S.X."/>
        </authorList>
    </citation>
    <scope>NUCLEOTIDE SEQUENCE [LARGE SCALE GENOMIC DNA]</scope>
    <source>
        <strain evidence="1 2">F 1598</strain>
    </source>
</reference>
<dbReference type="HOGENOM" id="CLU_2961655_0_0_1"/>
<evidence type="ECO:0000313" key="2">
    <source>
        <dbReference type="Proteomes" id="UP000054166"/>
    </source>
</evidence>
<reference evidence="2" key="2">
    <citation type="submission" date="2015-01" db="EMBL/GenBank/DDBJ databases">
        <title>Evolutionary Origins and Diversification of the Mycorrhizal Mutualists.</title>
        <authorList>
            <consortium name="DOE Joint Genome Institute"/>
            <consortium name="Mycorrhizal Genomics Consortium"/>
            <person name="Kohler A."/>
            <person name="Kuo A."/>
            <person name="Nagy L.G."/>
            <person name="Floudas D."/>
            <person name="Copeland A."/>
            <person name="Barry K.W."/>
            <person name="Cichocki N."/>
            <person name="Veneault-Fourrey C."/>
            <person name="LaButti K."/>
            <person name="Lindquist E.A."/>
            <person name="Lipzen A."/>
            <person name="Lundell T."/>
            <person name="Morin E."/>
            <person name="Murat C."/>
            <person name="Riley R."/>
            <person name="Ohm R."/>
            <person name="Sun H."/>
            <person name="Tunlid A."/>
            <person name="Henrissat B."/>
            <person name="Grigoriev I.V."/>
            <person name="Hibbett D.S."/>
            <person name="Martin F."/>
        </authorList>
    </citation>
    <scope>NUCLEOTIDE SEQUENCE [LARGE SCALE GENOMIC DNA]</scope>
    <source>
        <strain evidence="2">F 1598</strain>
    </source>
</reference>
<sequence length="59" mass="6517">MSHRQNLKSIPCKKLLTASHHPRNNCHPILASILIVVITGTMPPMYAERTSSHPITSSV</sequence>
<evidence type="ECO:0000313" key="1">
    <source>
        <dbReference type="EMBL" id="KIM79346.1"/>
    </source>
</evidence>
<dbReference type="Proteomes" id="UP000054166">
    <property type="component" value="Unassembled WGS sequence"/>
</dbReference>
<gene>
    <name evidence="1" type="ORF">PILCRDRAFT_823594</name>
</gene>
<organism evidence="1 2">
    <name type="scientific">Piloderma croceum (strain F 1598)</name>
    <dbReference type="NCBI Taxonomy" id="765440"/>
    <lineage>
        <taxon>Eukaryota</taxon>
        <taxon>Fungi</taxon>
        <taxon>Dikarya</taxon>
        <taxon>Basidiomycota</taxon>
        <taxon>Agaricomycotina</taxon>
        <taxon>Agaricomycetes</taxon>
        <taxon>Agaricomycetidae</taxon>
        <taxon>Atheliales</taxon>
        <taxon>Atheliaceae</taxon>
        <taxon>Piloderma</taxon>
    </lineage>
</organism>
<protein>
    <submittedName>
        <fullName evidence="1">Uncharacterized protein</fullName>
    </submittedName>
</protein>
<proteinExistence type="predicted"/>
<keyword evidence="2" id="KW-1185">Reference proteome</keyword>
<accession>A0A0C3FHU1</accession>
<dbReference type="AlphaFoldDB" id="A0A0C3FHU1"/>